<evidence type="ECO:0000313" key="7">
    <source>
        <dbReference type="Proteomes" id="UP000193218"/>
    </source>
</evidence>
<evidence type="ECO:0000259" key="5">
    <source>
        <dbReference type="PROSITE" id="PS51366"/>
    </source>
</evidence>
<dbReference type="PANTHER" id="PTHR18034">
    <property type="entry name" value="CELL CYCLE CONTROL PROTEIN CWF22-RELATED"/>
    <property type="match status" value="1"/>
</dbReference>
<comment type="similarity">
    <text evidence="2">Belongs to the CWC22 family.</text>
</comment>
<dbReference type="InterPro" id="IPR003891">
    <property type="entry name" value="Initiation_fac_eIF4g_MI"/>
</dbReference>
<accession>A0A1Y1UJR3</accession>
<evidence type="ECO:0000256" key="4">
    <source>
        <dbReference type="SAM" id="MobiDB-lite"/>
    </source>
</evidence>
<dbReference type="GO" id="GO:0042274">
    <property type="term" value="P:ribosomal small subunit biogenesis"/>
    <property type="evidence" value="ECO:0007669"/>
    <property type="project" value="TreeGrafter"/>
</dbReference>
<evidence type="ECO:0000256" key="3">
    <source>
        <dbReference type="ARBA" id="ARBA00023242"/>
    </source>
</evidence>
<feature type="region of interest" description="Disordered" evidence="4">
    <location>
        <begin position="1"/>
        <end position="117"/>
    </location>
</feature>
<dbReference type="Gene3D" id="1.25.40.180">
    <property type="match status" value="1"/>
</dbReference>
<keyword evidence="3" id="KW-0539">Nucleus</keyword>
<dbReference type="PANTHER" id="PTHR18034:SF4">
    <property type="entry name" value="NUCLEOLAR MIF4G DOMAIN-CONTAINING PROTEIN 1"/>
    <property type="match status" value="1"/>
</dbReference>
<evidence type="ECO:0000256" key="1">
    <source>
        <dbReference type="ARBA" id="ARBA00004604"/>
    </source>
</evidence>
<dbReference type="OrthoDB" id="361797at2759"/>
<dbReference type="FunCoup" id="A0A1Y1UJR3">
    <property type="interactions" value="543"/>
</dbReference>
<dbReference type="Pfam" id="PF02847">
    <property type="entry name" value="MA3"/>
    <property type="match status" value="1"/>
</dbReference>
<dbReference type="InParanoid" id="A0A1Y1UJR3"/>
<dbReference type="Proteomes" id="UP000193218">
    <property type="component" value="Unassembled WGS sequence"/>
</dbReference>
<dbReference type="Pfam" id="PF02854">
    <property type="entry name" value="MIF4G"/>
    <property type="match status" value="1"/>
</dbReference>
<dbReference type="SMART" id="SM00543">
    <property type="entry name" value="MIF4G"/>
    <property type="match status" value="1"/>
</dbReference>
<comment type="subcellular location">
    <subcellularLocation>
        <location evidence="1">Nucleus</location>
        <location evidence="1">Nucleolus</location>
    </subcellularLocation>
</comment>
<sequence length="679" mass="75121">MDLADTIGPGGSGLVDASRASSDDISDEASVRSEGEGLSLADEDDEEDATEDDNDDEEEEEAEENDEESGSGTEESFDAEDVEEPEASYVSQDAAALARKRSQQDHKELAPVPTYVPPHLRQAKPVVSEEKLKLDRKVQGLLNKLSEMNMSGILNEIESLYRDHSRNSVTTSITDLTIQMISSRSNLLDSFVALYATLVGALHRVIGLEFGAHFTHTVITRYHALGHSSRDIAALAPTLYETPDGSKESLNLLTLISELYNAGVVGAILLYDIIRDLLNAESGTAPMTEMAVEGLLKVMKCSGTQLRKEDPASMKDIVALIQDKVKGREAGLTIRARFMIDMLVDIKDGKAKAKKAAQDNKASSEKMSNFLSSLGRNRRLLASGPLRVSLQDLLAADQKGKWWLVGAAWSGNPLIEREAAVAEEKAKKGHKKSLVPEDEAIMELARKQGMNTDIRRTVFLVIMTSEDFTHACDRLSALRFTPVQQREFVRVALHCCSVESKYNPYYTLILNHLCSESYDHRFTFQYALWDFIRTLPDLGKDDTHKGRNVARCLAYIIARSHVDLTVLKGIEWTSLDKRTTSFLTALVIKLVIASQTTSPLVKLPKAFDESNFDPHPIEKLFGKAMSNVEVTQGLAVLIKRDMTKETLPKILERVEAEAMARTVALRGLKVARETLKGQV</sequence>
<name>A0A1Y1UJR3_9TREE</name>
<dbReference type="SMART" id="SM00544">
    <property type="entry name" value="MA3"/>
    <property type="match status" value="1"/>
</dbReference>
<protein>
    <submittedName>
        <fullName evidence="6">Armadillo-type protein</fullName>
    </submittedName>
</protein>
<organism evidence="6 7">
    <name type="scientific">Kockovaella imperatae</name>
    <dbReference type="NCBI Taxonomy" id="4999"/>
    <lineage>
        <taxon>Eukaryota</taxon>
        <taxon>Fungi</taxon>
        <taxon>Dikarya</taxon>
        <taxon>Basidiomycota</taxon>
        <taxon>Agaricomycotina</taxon>
        <taxon>Tremellomycetes</taxon>
        <taxon>Tremellales</taxon>
        <taxon>Cuniculitremaceae</taxon>
        <taxon>Kockovaella</taxon>
    </lineage>
</organism>
<dbReference type="PROSITE" id="PS51366">
    <property type="entry name" value="MI"/>
    <property type="match status" value="1"/>
</dbReference>
<dbReference type="InterPro" id="IPR003890">
    <property type="entry name" value="MIF4G-like_typ-3"/>
</dbReference>
<comment type="caution">
    <text evidence="6">The sequence shown here is derived from an EMBL/GenBank/DDBJ whole genome shotgun (WGS) entry which is preliminary data.</text>
</comment>
<dbReference type="InterPro" id="IPR016024">
    <property type="entry name" value="ARM-type_fold"/>
</dbReference>
<proteinExistence type="inferred from homology"/>
<keyword evidence="7" id="KW-1185">Reference proteome</keyword>
<dbReference type="SUPFAM" id="SSF48371">
    <property type="entry name" value="ARM repeat"/>
    <property type="match status" value="1"/>
</dbReference>
<dbReference type="GO" id="GO:0003723">
    <property type="term" value="F:RNA binding"/>
    <property type="evidence" value="ECO:0007669"/>
    <property type="project" value="InterPro"/>
</dbReference>
<evidence type="ECO:0000313" key="6">
    <source>
        <dbReference type="EMBL" id="ORX37365.1"/>
    </source>
</evidence>
<feature type="compositionally biased region" description="Acidic residues" evidence="4">
    <location>
        <begin position="41"/>
        <end position="86"/>
    </location>
</feature>
<reference evidence="6 7" key="1">
    <citation type="submission" date="2017-03" db="EMBL/GenBank/DDBJ databases">
        <title>Widespread Adenine N6-methylation of Active Genes in Fungi.</title>
        <authorList>
            <consortium name="DOE Joint Genome Institute"/>
            <person name="Mondo S.J."/>
            <person name="Dannebaum R.O."/>
            <person name="Kuo R.C."/>
            <person name="Louie K.B."/>
            <person name="Bewick A.J."/>
            <person name="Labutti K."/>
            <person name="Haridas S."/>
            <person name="Kuo A."/>
            <person name="Salamov A."/>
            <person name="Ahrendt S.R."/>
            <person name="Lau R."/>
            <person name="Bowen B.P."/>
            <person name="Lipzen A."/>
            <person name="Sullivan W."/>
            <person name="Andreopoulos W.B."/>
            <person name="Clum A."/>
            <person name="Lindquist E."/>
            <person name="Daum C."/>
            <person name="Northen T.R."/>
            <person name="Ramamoorthy G."/>
            <person name="Schmitz R.J."/>
            <person name="Gryganskyi A."/>
            <person name="Culley D."/>
            <person name="Magnuson J."/>
            <person name="James T.Y."/>
            <person name="O'Malley M.A."/>
            <person name="Stajich J.E."/>
            <person name="Spatafora J.W."/>
            <person name="Visel A."/>
            <person name="Grigoriev I.V."/>
        </authorList>
    </citation>
    <scope>NUCLEOTIDE SEQUENCE [LARGE SCALE GENOMIC DNA]</scope>
    <source>
        <strain evidence="6 7">NRRL Y-17943</strain>
    </source>
</reference>
<evidence type="ECO:0000256" key="2">
    <source>
        <dbReference type="ARBA" id="ARBA00006856"/>
    </source>
</evidence>
<dbReference type="AlphaFoldDB" id="A0A1Y1UJR3"/>
<dbReference type="RefSeq" id="XP_021871403.1">
    <property type="nucleotide sequence ID" value="XM_022013398.1"/>
</dbReference>
<feature type="domain" description="MI" evidence="5">
    <location>
        <begin position="453"/>
        <end position="572"/>
    </location>
</feature>
<dbReference type="GeneID" id="33555206"/>
<dbReference type="GO" id="GO:0005730">
    <property type="term" value="C:nucleolus"/>
    <property type="evidence" value="ECO:0007669"/>
    <property type="project" value="UniProtKB-SubCell"/>
</dbReference>
<dbReference type="STRING" id="4999.A0A1Y1UJR3"/>
<dbReference type="InterPro" id="IPR050781">
    <property type="entry name" value="CWC22_splicing_factor"/>
</dbReference>
<gene>
    <name evidence="6" type="ORF">BD324DRAFT_579666</name>
</gene>
<dbReference type="EMBL" id="NBSH01000006">
    <property type="protein sequence ID" value="ORX37365.1"/>
    <property type="molecule type" value="Genomic_DNA"/>
</dbReference>